<feature type="domain" description="BPL/LPL catalytic" evidence="3">
    <location>
        <begin position="81"/>
        <end position="266"/>
    </location>
</feature>
<dbReference type="UniPathway" id="UPA00537">
    <property type="reaction ID" value="UER00595"/>
</dbReference>
<dbReference type="AlphaFoldDB" id="A0A2J7QKV1"/>
<dbReference type="GO" id="GO:0017118">
    <property type="term" value="F:lipoyltransferase activity"/>
    <property type="evidence" value="ECO:0007669"/>
    <property type="project" value="TreeGrafter"/>
</dbReference>
<dbReference type="InterPro" id="IPR004143">
    <property type="entry name" value="BPL_LPL_catalytic"/>
</dbReference>
<evidence type="ECO:0000256" key="1">
    <source>
        <dbReference type="ARBA" id="ARBA00005085"/>
    </source>
</evidence>
<evidence type="ECO:0000259" key="3">
    <source>
        <dbReference type="PROSITE" id="PS51733"/>
    </source>
</evidence>
<dbReference type="InterPro" id="IPR045864">
    <property type="entry name" value="aa-tRNA-synth_II/BPL/LPL"/>
</dbReference>
<dbReference type="Gene3D" id="3.30.390.50">
    <property type="entry name" value="CO dehydrogenase flavoprotein, C-terminal domain"/>
    <property type="match status" value="1"/>
</dbReference>
<dbReference type="PANTHER" id="PTHR12561">
    <property type="entry name" value="LIPOATE-PROTEIN LIGASE"/>
    <property type="match status" value="1"/>
</dbReference>
<gene>
    <name evidence="4" type="primary">LIPT1_2</name>
    <name evidence="4" type="ORF">B7P43_G10792</name>
</gene>
<dbReference type="FunFam" id="3.30.930.10:FF:000045">
    <property type="entry name" value="lipoyltransferase 1, mitochondrial"/>
    <property type="match status" value="1"/>
</dbReference>
<sequence>MAQNFVQGSIVKLQRIAITGMKRNKPLALSSMKFCNYSSSAQQGSEEAKVAGTVKSVFISQSNDIFTNLALEDWLYRNFDFTNHHILLLWQNSPAVVIGRHQNPWLEANTAVLSEHGIEIARRNSGGGTVYHDRGNLNLTFFTPREHYSRKNNLQLICRALLREWGLKTEISPREDIVSGNYKQISGTAAKLGRPNAYHHCTLLVDVDKVKLGHALHKHNKGIKTNATQSIPSPVMNLCDLNSHVKMEKLLASIGWEYLRTDPYSAEDKGEDFIGKQRGFQFINPTDQWFPGLEKLRAEFASWGWRFGKSPKFNVTRTFRVPRELLSKDELTDQELSITIDVNKGVVEDVLLTVPPRLAAAKGFSGQAQVVTSLRGQQFSEEAITMLQKALSELESPEQTRNEFVVHCMRTCILALEDEKNN</sequence>
<dbReference type="SUPFAM" id="SSF55681">
    <property type="entry name" value="Class II aaRS and biotin synthetases"/>
    <property type="match status" value="1"/>
</dbReference>
<evidence type="ECO:0000256" key="2">
    <source>
        <dbReference type="ARBA" id="ARBA00008242"/>
    </source>
</evidence>
<reference evidence="4 5" key="1">
    <citation type="submission" date="2017-12" db="EMBL/GenBank/DDBJ databases">
        <title>Hemimetabolous genomes reveal molecular basis of termite eusociality.</title>
        <authorList>
            <person name="Harrison M.C."/>
            <person name="Jongepier E."/>
            <person name="Robertson H.M."/>
            <person name="Arning N."/>
            <person name="Bitard-Feildel T."/>
            <person name="Chao H."/>
            <person name="Childers C.P."/>
            <person name="Dinh H."/>
            <person name="Doddapaneni H."/>
            <person name="Dugan S."/>
            <person name="Gowin J."/>
            <person name="Greiner C."/>
            <person name="Han Y."/>
            <person name="Hu H."/>
            <person name="Hughes D.S.T."/>
            <person name="Huylmans A.-K."/>
            <person name="Kemena C."/>
            <person name="Kremer L.P.M."/>
            <person name="Lee S.L."/>
            <person name="Lopez-Ezquerra A."/>
            <person name="Mallet L."/>
            <person name="Monroy-Kuhn J.M."/>
            <person name="Moser A."/>
            <person name="Murali S.C."/>
            <person name="Muzny D.M."/>
            <person name="Otani S."/>
            <person name="Piulachs M.-D."/>
            <person name="Poelchau M."/>
            <person name="Qu J."/>
            <person name="Schaub F."/>
            <person name="Wada-Katsumata A."/>
            <person name="Worley K.C."/>
            <person name="Xie Q."/>
            <person name="Ylla G."/>
            <person name="Poulsen M."/>
            <person name="Gibbs R.A."/>
            <person name="Schal C."/>
            <person name="Richards S."/>
            <person name="Belles X."/>
            <person name="Korb J."/>
            <person name="Bornberg-Bauer E."/>
        </authorList>
    </citation>
    <scope>NUCLEOTIDE SEQUENCE [LARGE SCALE GENOMIC DNA]</scope>
    <source>
        <tissue evidence="4">Whole body</tissue>
    </source>
</reference>
<dbReference type="PROSITE" id="PS51733">
    <property type="entry name" value="BPL_LPL_CATALYTIC"/>
    <property type="match status" value="1"/>
</dbReference>
<protein>
    <submittedName>
        <fullName evidence="4">Lipoyltransferase 1, mitochondrial</fullName>
    </submittedName>
</protein>
<evidence type="ECO:0000313" key="5">
    <source>
        <dbReference type="Proteomes" id="UP000235965"/>
    </source>
</evidence>
<comment type="pathway">
    <text evidence="1">Protein modification; protein lipoylation via exogenous pathway; protein N(6)-(lipoyl)lysine from lipoate: step 2/2.</text>
</comment>
<dbReference type="InterPro" id="IPR004562">
    <property type="entry name" value="LipoylTrfase_LipoateP_Ligase"/>
</dbReference>
<evidence type="ECO:0000313" key="4">
    <source>
        <dbReference type="EMBL" id="PNF29217.1"/>
    </source>
</evidence>
<comment type="similarity">
    <text evidence="2">Belongs to the LplA family.</text>
</comment>
<dbReference type="Proteomes" id="UP000235965">
    <property type="component" value="Unassembled WGS sequence"/>
</dbReference>
<dbReference type="GO" id="GO:0009249">
    <property type="term" value="P:protein lipoylation"/>
    <property type="evidence" value="ECO:0007669"/>
    <property type="project" value="InterPro"/>
</dbReference>
<comment type="caution">
    <text evidence="4">The sequence shown here is derived from an EMBL/GenBank/DDBJ whole genome shotgun (WGS) entry which is preliminary data.</text>
</comment>
<name>A0A2J7QKV1_9NEOP</name>
<dbReference type="GO" id="GO:0005739">
    <property type="term" value="C:mitochondrion"/>
    <property type="evidence" value="ECO:0007669"/>
    <property type="project" value="TreeGrafter"/>
</dbReference>
<dbReference type="EMBL" id="NEVH01013256">
    <property type="protein sequence ID" value="PNF29217.1"/>
    <property type="molecule type" value="Genomic_DNA"/>
</dbReference>
<dbReference type="STRING" id="105785.A0A2J7QKV1"/>
<accession>A0A2J7QKV1</accession>
<proteinExistence type="inferred from homology"/>
<dbReference type="Pfam" id="PF21948">
    <property type="entry name" value="LplA-B_cat"/>
    <property type="match status" value="1"/>
</dbReference>
<dbReference type="PANTHER" id="PTHR12561:SF3">
    <property type="entry name" value="LIPOYLTRANSFERASE 1, MITOCHONDRIAL"/>
    <property type="match status" value="1"/>
</dbReference>
<dbReference type="CDD" id="cd16443">
    <property type="entry name" value="LplA"/>
    <property type="match status" value="1"/>
</dbReference>
<dbReference type="OrthoDB" id="201621at2759"/>
<dbReference type="Gene3D" id="3.30.930.10">
    <property type="entry name" value="Bira Bifunctional Protein, Domain 2"/>
    <property type="match status" value="1"/>
</dbReference>
<dbReference type="FunCoup" id="A0A2J7QKV1">
    <property type="interactions" value="729"/>
</dbReference>
<keyword evidence="4" id="KW-0808">Transferase</keyword>
<organism evidence="4 5">
    <name type="scientific">Cryptotermes secundus</name>
    <dbReference type="NCBI Taxonomy" id="105785"/>
    <lineage>
        <taxon>Eukaryota</taxon>
        <taxon>Metazoa</taxon>
        <taxon>Ecdysozoa</taxon>
        <taxon>Arthropoda</taxon>
        <taxon>Hexapoda</taxon>
        <taxon>Insecta</taxon>
        <taxon>Pterygota</taxon>
        <taxon>Neoptera</taxon>
        <taxon>Polyneoptera</taxon>
        <taxon>Dictyoptera</taxon>
        <taxon>Blattodea</taxon>
        <taxon>Blattoidea</taxon>
        <taxon>Termitoidae</taxon>
        <taxon>Kalotermitidae</taxon>
        <taxon>Cryptotermitinae</taxon>
        <taxon>Cryptotermes</taxon>
    </lineage>
</organism>
<keyword evidence="5" id="KW-1185">Reference proteome</keyword>
<dbReference type="InParanoid" id="A0A2J7QKV1"/>